<name>A0A183FAZ0_HELPZ</name>
<proteinExistence type="predicted"/>
<keyword evidence="3" id="KW-1185">Reference proteome</keyword>
<protein>
    <submittedName>
        <fullName evidence="4">Gag-pol polyprotein</fullName>
    </submittedName>
</protein>
<dbReference type="EMBL" id="UZAH01008094">
    <property type="protein sequence ID" value="VDO33701.1"/>
    <property type="molecule type" value="Genomic_DNA"/>
</dbReference>
<sequence>MPKAATRTKFVEVVTISWVNAALPRGNRMSINKPRVLRLLDNNSEEQGADPEFYKQELAKVTHELRKLRKKFNLDEGSGDAAPEKENESPAAGPSEEKVNRKKEIRQG</sequence>
<evidence type="ECO:0000313" key="2">
    <source>
        <dbReference type="EMBL" id="VDO33701.1"/>
    </source>
</evidence>
<accession>A0A3P7UFR6</accession>
<evidence type="ECO:0000256" key="1">
    <source>
        <dbReference type="SAM" id="MobiDB-lite"/>
    </source>
</evidence>
<dbReference type="WBParaSite" id="HPBE_0000333201-mRNA-1">
    <property type="protein sequence ID" value="HPBE_0000333201-mRNA-1"/>
    <property type="gene ID" value="HPBE_0000333201"/>
</dbReference>
<evidence type="ECO:0000313" key="3">
    <source>
        <dbReference type="Proteomes" id="UP000050761"/>
    </source>
</evidence>
<accession>A0A183FAZ0</accession>
<organism evidence="3 4">
    <name type="scientific">Heligmosomoides polygyrus</name>
    <name type="common">Parasitic roundworm</name>
    <dbReference type="NCBI Taxonomy" id="6339"/>
    <lineage>
        <taxon>Eukaryota</taxon>
        <taxon>Metazoa</taxon>
        <taxon>Ecdysozoa</taxon>
        <taxon>Nematoda</taxon>
        <taxon>Chromadorea</taxon>
        <taxon>Rhabditida</taxon>
        <taxon>Rhabditina</taxon>
        <taxon>Rhabditomorpha</taxon>
        <taxon>Strongyloidea</taxon>
        <taxon>Heligmosomidae</taxon>
        <taxon>Heligmosomoides</taxon>
    </lineage>
</organism>
<reference evidence="2 3" key="1">
    <citation type="submission" date="2018-11" db="EMBL/GenBank/DDBJ databases">
        <authorList>
            <consortium name="Pathogen Informatics"/>
        </authorList>
    </citation>
    <scope>NUCLEOTIDE SEQUENCE [LARGE SCALE GENOMIC DNA]</scope>
</reference>
<feature type="region of interest" description="Disordered" evidence="1">
    <location>
        <begin position="72"/>
        <end position="108"/>
    </location>
</feature>
<dbReference type="Proteomes" id="UP000050761">
    <property type="component" value="Unassembled WGS sequence"/>
</dbReference>
<gene>
    <name evidence="2" type="ORF">HPBE_LOCUS3333</name>
</gene>
<reference evidence="4" key="2">
    <citation type="submission" date="2019-09" db="UniProtKB">
        <authorList>
            <consortium name="WormBaseParasite"/>
        </authorList>
    </citation>
    <scope>IDENTIFICATION</scope>
</reference>
<evidence type="ECO:0000313" key="4">
    <source>
        <dbReference type="WBParaSite" id="HPBE_0000333201-mRNA-1"/>
    </source>
</evidence>
<dbReference type="AlphaFoldDB" id="A0A183FAZ0"/>